<keyword evidence="4" id="KW-0119">Carbohydrate metabolism</keyword>
<dbReference type="OrthoDB" id="5637at2"/>
<reference evidence="4 5" key="1">
    <citation type="submission" date="2018-06" db="EMBL/GenBank/DDBJ databases">
        <authorList>
            <consortium name="Pathogen Informatics"/>
            <person name="Doyle S."/>
        </authorList>
    </citation>
    <scope>NUCLEOTIDE SEQUENCE [LARGE SCALE GENOMIC DNA]</scope>
    <source>
        <strain evidence="4 5">NCTC13316</strain>
    </source>
</reference>
<dbReference type="RefSeq" id="WP_115331773.1">
    <property type="nucleotide sequence ID" value="NZ_CAAAHP010000005.1"/>
</dbReference>
<protein>
    <submittedName>
        <fullName evidence="4">Endo-1,4-beta-xylanase-like protein</fullName>
    </submittedName>
</protein>
<dbReference type="GO" id="GO:0045493">
    <property type="term" value="P:xylan catabolic process"/>
    <property type="evidence" value="ECO:0007669"/>
    <property type="project" value="UniProtKB-KW"/>
</dbReference>
<name>A0A378JNE1_9GAMM</name>
<dbReference type="Pfam" id="PF13739">
    <property type="entry name" value="PdaC"/>
    <property type="match status" value="1"/>
</dbReference>
<evidence type="ECO:0000259" key="2">
    <source>
        <dbReference type="Pfam" id="PF11738"/>
    </source>
</evidence>
<feature type="domain" description="DUF3298" evidence="2">
    <location>
        <begin position="132"/>
        <end position="208"/>
    </location>
</feature>
<keyword evidence="4" id="KW-0378">Hydrolase</keyword>
<feature type="chain" id="PRO_5016830107" evidence="1">
    <location>
        <begin position="22"/>
        <end position="226"/>
    </location>
</feature>
<dbReference type="InterPro" id="IPR021729">
    <property type="entry name" value="DUF3298"/>
</dbReference>
<dbReference type="EMBL" id="UGOD01000001">
    <property type="protein sequence ID" value="STX52198.1"/>
    <property type="molecule type" value="Genomic_DNA"/>
</dbReference>
<dbReference type="Pfam" id="PF11738">
    <property type="entry name" value="DUF3298"/>
    <property type="match status" value="1"/>
</dbReference>
<organism evidence="4 5">
    <name type="scientific">Legionella busanensis</name>
    <dbReference type="NCBI Taxonomy" id="190655"/>
    <lineage>
        <taxon>Bacteria</taxon>
        <taxon>Pseudomonadati</taxon>
        <taxon>Pseudomonadota</taxon>
        <taxon>Gammaproteobacteria</taxon>
        <taxon>Legionellales</taxon>
        <taxon>Legionellaceae</taxon>
        <taxon>Legionella</taxon>
    </lineage>
</organism>
<keyword evidence="4" id="KW-0624">Polysaccharide degradation</keyword>
<sequence>MYLLRIAILSFMVVFTNNIYAQPTTVTVKKETKTFILDLKYPQGFKESQINQVIKTFVTKTKNSQDMSGSSPFTTNLPGKDSLYIDYKIAYQNTHVVSLLFNISTYSRGAAHPNNSIKTFNFIDGKEINLQDIFKTNSPYLEEIANYCRNQLLKNKDFDEKWVNEGTQAINKNYTNWNFSKEGLAIIFDTYQVAAYVYGPQTIIIPTSSLTSSLRPEMKKLVWGNA</sequence>
<dbReference type="Proteomes" id="UP000254794">
    <property type="component" value="Unassembled WGS sequence"/>
</dbReference>
<feature type="signal peptide" evidence="1">
    <location>
        <begin position="1"/>
        <end position="21"/>
    </location>
</feature>
<evidence type="ECO:0000313" key="4">
    <source>
        <dbReference type="EMBL" id="STX52198.1"/>
    </source>
</evidence>
<evidence type="ECO:0000259" key="3">
    <source>
        <dbReference type="Pfam" id="PF13739"/>
    </source>
</evidence>
<gene>
    <name evidence="4" type="primary">yjeA</name>
    <name evidence="4" type="ORF">NCTC13316_02302</name>
</gene>
<proteinExistence type="predicted"/>
<dbReference type="Gene3D" id="3.30.565.40">
    <property type="entry name" value="Fervidobacterium nodosum Rt17-B1 like"/>
    <property type="match status" value="1"/>
</dbReference>
<dbReference type="Gene3D" id="3.90.640.20">
    <property type="entry name" value="Heat-shock cognate protein, ATPase"/>
    <property type="match status" value="1"/>
</dbReference>
<dbReference type="AlphaFoldDB" id="A0A378JNE1"/>
<evidence type="ECO:0000313" key="5">
    <source>
        <dbReference type="Proteomes" id="UP000254794"/>
    </source>
</evidence>
<accession>A0A378JNE1</accession>
<dbReference type="InterPro" id="IPR025303">
    <property type="entry name" value="PdaC"/>
</dbReference>
<keyword evidence="1" id="KW-0732">Signal</keyword>
<keyword evidence="4" id="KW-0326">Glycosidase</keyword>
<keyword evidence="5" id="KW-1185">Reference proteome</keyword>
<keyword evidence="4" id="KW-0858">Xylan degradation</keyword>
<evidence type="ECO:0000256" key="1">
    <source>
        <dbReference type="SAM" id="SignalP"/>
    </source>
</evidence>
<dbReference type="GO" id="GO:0016798">
    <property type="term" value="F:hydrolase activity, acting on glycosyl bonds"/>
    <property type="evidence" value="ECO:0007669"/>
    <property type="project" value="UniProtKB-KW"/>
</dbReference>
<dbReference type="InterPro" id="IPR037126">
    <property type="entry name" value="PdaC/RsiV-like_sf"/>
</dbReference>
<feature type="domain" description="Deacetylase PdaC" evidence="3">
    <location>
        <begin position="29"/>
        <end position="114"/>
    </location>
</feature>